<sequence>MKHKSKSKNPEENSQEPFNKTNINNTSNKYSQKNRKKYFTSYCFRKFLENFVFFSIFNDVLKSAKKVVLFSARIILLKNIEIYFISKPKKSIFQEGAPLQFKKW</sequence>
<dbReference type="Proteomes" id="UP000003163">
    <property type="component" value="Unassembled WGS sequence"/>
</dbReference>
<evidence type="ECO:0000313" key="3">
    <source>
        <dbReference type="Proteomes" id="UP000003163"/>
    </source>
</evidence>
<dbReference type="EMBL" id="AFBI03000121">
    <property type="protein sequence ID" value="EJW01693.1"/>
    <property type="molecule type" value="Genomic_DNA"/>
</dbReference>
<feature type="region of interest" description="Disordered" evidence="1">
    <location>
        <begin position="1"/>
        <end position="32"/>
    </location>
</feature>
<organism evidence="2 3">
    <name type="scientific">Edhazardia aedis (strain USNM 41457)</name>
    <name type="common">Microsporidian parasite</name>
    <dbReference type="NCBI Taxonomy" id="1003232"/>
    <lineage>
        <taxon>Eukaryota</taxon>
        <taxon>Fungi</taxon>
        <taxon>Fungi incertae sedis</taxon>
        <taxon>Microsporidia</taxon>
        <taxon>Edhazardia</taxon>
    </lineage>
</organism>
<evidence type="ECO:0000313" key="2">
    <source>
        <dbReference type="EMBL" id="EJW01693.1"/>
    </source>
</evidence>
<accession>J8ZPS5</accession>
<protein>
    <submittedName>
        <fullName evidence="2">Uncharacterized protein</fullName>
    </submittedName>
</protein>
<reference evidence="2 3" key="1">
    <citation type="submission" date="2011-08" db="EMBL/GenBank/DDBJ databases">
        <authorList>
            <person name="Liu Z.J."/>
            <person name="Shi F.L."/>
            <person name="Lu J.Q."/>
            <person name="Li M."/>
            <person name="Wang Z.L."/>
        </authorList>
    </citation>
    <scope>NUCLEOTIDE SEQUENCE [LARGE SCALE GENOMIC DNA]</scope>
    <source>
        <strain evidence="2 3">USNM 41457</strain>
    </source>
</reference>
<reference evidence="3" key="2">
    <citation type="submission" date="2015-07" db="EMBL/GenBank/DDBJ databases">
        <title>Contrasting host-pathogen interactions and genome evolution in two generalist and specialist microsporidian pathogens of mosquitoes.</title>
        <authorList>
            <consortium name="The Broad Institute Genomics Platform"/>
            <consortium name="The Broad Institute Genome Sequencing Center for Infectious Disease"/>
            <person name="Cuomo C.A."/>
            <person name="Sanscrainte N.D."/>
            <person name="Goldberg J.M."/>
            <person name="Heiman D."/>
            <person name="Young S."/>
            <person name="Zeng Q."/>
            <person name="Becnel J.J."/>
            <person name="Birren B.W."/>
        </authorList>
    </citation>
    <scope>NUCLEOTIDE SEQUENCE [LARGE SCALE GENOMIC DNA]</scope>
    <source>
        <strain evidence="3">USNM 41457</strain>
    </source>
</reference>
<feature type="compositionally biased region" description="Polar residues" evidence="1">
    <location>
        <begin position="15"/>
        <end position="31"/>
    </location>
</feature>
<dbReference type="AlphaFoldDB" id="J8ZPS5"/>
<gene>
    <name evidence="2" type="ORF">EDEG_03773</name>
</gene>
<dbReference type="HOGENOM" id="CLU_2250119_0_0_1"/>
<dbReference type="InParanoid" id="J8ZPS5"/>
<evidence type="ECO:0000256" key="1">
    <source>
        <dbReference type="SAM" id="MobiDB-lite"/>
    </source>
</evidence>
<proteinExistence type="predicted"/>
<name>J8ZPS5_EDHAE</name>
<dbReference type="VEuPathDB" id="MicrosporidiaDB:EDEG_03773"/>
<comment type="caution">
    <text evidence="2">The sequence shown here is derived from an EMBL/GenBank/DDBJ whole genome shotgun (WGS) entry which is preliminary data.</text>
</comment>
<keyword evidence="3" id="KW-1185">Reference proteome</keyword>